<evidence type="ECO:0000256" key="1">
    <source>
        <dbReference type="SAM" id="MobiDB-lite"/>
    </source>
</evidence>
<evidence type="ECO:0000313" key="3">
    <source>
        <dbReference type="EMBL" id="MFH8589446.1"/>
    </source>
</evidence>
<sequence>MRPPLLLPAVAAVLLITTAGCVSVPAGGPVRAPVLAPDGRTVAPVWPSPTVAPHREQRQEQPREQLVTVRGLTGRPEHAAGAGTARAAGPVRAAPAHRRERPPRRVRLPRARVSVRSREPVRKARQGRHGVPARPWLRASAEAGVVCRMASGRVGGELLRACRRMFGG</sequence>
<reference evidence="3 4" key="1">
    <citation type="submission" date="2024-10" db="EMBL/GenBank/DDBJ databases">
        <title>The Natural Products Discovery Center: Release of the First 8490 Sequenced Strains for Exploring Actinobacteria Biosynthetic Diversity.</title>
        <authorList>
            <person name="Kalkreuter E."/>
            <person name="Kautsar S.A."/>
            <person name="Yang D."/>
            <person name="Bader C.D."/>
            <person name="Teijaro C.N."/>
            <person name="Fluegel L."/>
            <person name="Davis C.M."/>
            <person name="Simpson J.R."/>
            <person name="Lauterbach L."/>
            <person name="Steele A.D."/>
            <person name="Gui C."/>
            <person name="Meng S."/>
            <person name="Li G."/>
            <person name="Viehrig K."/>
            <person name="Ye F."/>
            <person name="Su P."/>
            <person name="Kiefer A.F."/>
            <person name="Nichols A."/>
            <person name="Cepeda A.J."/>
            <person name="Yan W."/>
            <person name="Fan B."/>
            <person name="Jiang Y."/>
            <person name="Adhikari A."/>
            <person name="Zheng C.-J."/>
            <person name="Schuster L."/>
            <person name="Cowan T.M."/>
            <person name="Smanski M.J."/>
            <person name="Chevrette M.G."/>
            <person name="De Carvalho L.P.S."/>
            <person name="Shen B."/>
        </authorList>
    </citation>
    <scope>NUCLEOTIDE SEQUENCE [LARGE SCALE GENOMIC DNA]</scope>
    <source>
        <strain evidence="3 4">NPDC018013</strain>
    </source>
</reference>
<evidence type="ECO:0008006" key="5">
    <source>
        <dbReference type="Google" id="ProtNLM"/>
    </source>
</evidence>
<feature type="compositionally biased region" description="Low complexity" evidence="1">
    <location>
        <begin position="79"/>
        <end position="94"/>
    </location>
</feature>
<proteinExistence type="predicted"/>
<organism evidence="3 4">
    <name type="scientific">Streptomyces celluloflavus</name>
    <dbReference type="NCBI Taxonomy" id="58344"/>
    <lineage>
        <taxon>Bacteria</taxon>
        <taxon>Bacillati</taxon>
        <taxon>Actinomycetota</taxon>
        <taxon>Actinomycetes</taxon>
        <taxon>Kitasatosporales</taxon>
        <taxon>Streptomycetaceae</taxon>
        <taxon>Streptomyces</taxon>
    </lineage>
</organism>
<feature type="region of interest" description="Disordered" evidence="1">
    <location>
        <begin position="71"/>
        <end position="103"/>
    </location>
</feature>
<feature type="region of interest" description="Disordered" evidence="1">
    <location>
        <begin position="112"/>
        <end position="131"/>
    </location>
</feature>
<keyword evidence="2" id="KW-0732">Signal</keyword>
<dbReference type="EMBL" id="JBIRGH010000032">
    <property type="protein sequence ID" value="MFH8589446.1"/>
    <property type="molecule type" value="Genomic_DNA"/>
</dbReference>
<name>A0ABW7RMX5_9ACTN</name>
<accession>A0ABW7RMX5</accession>
<comment type="caution">
    <text evidence="3">The sequence shown here is derived from an EMBL/GenBank/DDBJ whole genome shotgun (WGS) entry which is preliminary data.</text>
</comment>
<feature type="chain" id="PRO_5045970266" description="Lipoprotein" evidence="2">
    <location>
        <begin position="27"/>
        <end position="168"/>
    </location>
</feature>
<dbReference type="PROSITE" id="PS51257">
    <property type="entry name" value="PROKAR_LIPOPROTEIN"/>
    <property type="match status" value="1"/>
</dbReference>
<feature type="signal peptide" evidence="2">
    <location>
        <begin position="1"/>
        <end position="26"/>
    </location>
</feature>
<dbReference type="RefSeq" id="WP_367428679.1">
    <property type="nucleotide sequence ID" value="NZ_CP108413.1"/>
</dbReference>
<dbReference type="Proteomes" id="UP001610990">
    <property type="component" value="Unassembled WGS sequence"/>
</dbReference>
<evidence type="ECO:0000313" key="4">
    <source>
        <dbReference type="Proteomes" id="UP001610990"/>
    </source>
</evidence>
<gene>
    <name evidence="3" type="ORF">ACH4GP_34590</name>
</gene>
<protein>
    <recommendedName>
        <fullName evidence="5">Lipoprotein</fullName>
    </recommendedName>
</protein>
<keyword evidence="4" id="KW-1185">Reference proteome</keyword>
<evidence type="ECO:0000256" key="2">
    <source>
        <dbReference type="SAM" id="SignalP"/>
    </source>
</evidence>